<comment type="caution">
    <text evidence="3">The sequence shown here is derived from an EMBL/GenBank/DDBJ whole genome shotgun (WGS) entry which is preliminary data.</text>
</comment>
<keyword evidence="4" id="KW-1185">Reference proteome</keyword>
<protein>
    <submittedName>
        <fullName evidence="3">Uncharacterized protein</fullName>
    </submittedName>
</protein>
<dbReference type="AlphaFoldDB" id="A0A422MUP0"/>
<evidence type="ECO:0000313" key="4">
    <source>
        <dbReference type="Proteomes" id="UP000283634"/>
    </source>
</evidence>
<gene>
    <name evidence="3" type="ORF">TraAM80_09625</name>
</gene>
<proteinExistence type="predicted"/>
<feature type="region of interest" description="Disordered" evidence="1">
    <location>
        <begin position="91"/>
        <end position="116"/>
    </location>
</feature>
<keyword evidence="2" id="KW-0472">Membrane</keyword>
<feature type="transmembrane region" description="Helical" evidence="2">
    <location>
        <begin position="31"/>
        <end position="52"/>
    </location>
</feature>
<evidence type="ECO:0000256" key="1">
    <source>
        <dbReference type="SAM" id="MobiDB-lite"/>
    </source>
</evidence>
<name>A0A422MUP0_TRYRA</name>
<dbReference type="EMBL" id="MKGL01000626">
    <property type="protein sequence ID" value="RNE96917.1"/>
    <property type="molecule type" value="Genomic_DNA"/>
</dbReference>
<dbReference type="GeneID" id="40333558"/>
<dbReference type="RefSeq" id="XP_029233891.1">
    <property type="nucleotide sequence ID" value="XM_029386295.1"/>
</dbReference>
<evidence type="ECO:0000313" key="3">
    <source>
        <dbReference type="EMBL" id="RNE96917.1"/>
    </source>
</evidence>
<keyword evidence="2" id="KW-0812">Transmembrane</keyword>
<reference evidence="3 4" key="1">
    <citation type="journal article" date="2018" name="BMC Genomics">
        <title>Genomic comparison of Trypanosoma conorhini and Trypanosoma rangeli to Trypanosoma cruzi strains of high and low virulence.</title>
        <authorList>
            <person name="Bradwell K.R."/>
            <person name="Koparde V.N."/>
            <person name="Matveyev A.V."/>
            <person name="Serrano M.G."/>
            <person name="Alves J.M."/>
            <person name="Parikh H."/>
            <person name="Huang B."/>
            <person name="Lee V."/>
            <person name="Espinosa-Alvarez O."/>
            <person name="Ortiz P.A."/>
            <person name="Costa-Martins A.G."/>
            <person name="Teixeira M.M."/>
            <person name="Buck G.A."/>
        </authorList>
    </citation>
    <scope>NUCLEOTIDE SEQUENCE [LARGE SCALE GENOMIC DNA]</scope>
    <source>
        <strain evidence="3 4">AM80</strain>
    </source>
</reference>
<keyword evidence="2" id="KW-1133">Transmembrane helix</keyword>
<dbReference type="Proteomes" id="UP000283634">
    <property type="component" value="Unassembled WGS sequence"/>
</dbReference>
<accession>A0A422MUP0</accession>
<sequence length="116" mass="12651">MGRFVCCPPQTPHRTLFEIGWTAAAEWPNSLFAALLLGAFPAIELPLLGAFGPWTKKKETKMDFAFLWHSLAFSPRLRAGSPSGQLAVHRRPFRSGQPALGEGASGTPLADEGFRE</sequence>
<organism evidence="3 4">
    <name type="scientific">Trypanosoma rangeli</name>
    <dbReference type="NCBI Taxonomy" id="5698"/>
    <lineage>
        <taxon>Eukaryota</taxon>
        <taxon>Discoba</taxon>
        <taxon>Euglenozoa</taxon>
        <taxon>Kinetoplastea</taxon>
        <taxon>Metakinetoplastina</taxon>
        <taxon>Trypanosomatida</taxon>
        <taxon>Trypanosomatidae</taxon>
        <taxon>Trypanosoma</taxon>
        <taxon>Herpetosoma</taxon>
    </lineage>
</organism>
<evidence type="ECO:0000256" key="2">
    <source>
        <dbReference type="SAM" id="Phobius"/>
    </source>
</evidence>